<dbReference type="PANTHER" id="PTHR42924">
    <property type="entry name" value="EXONUCLEASE"/>
    <property type="match status" value="1"/>
</dbReference>
<dbReference type="PANTHER" id="PTHR42924:SF3">
    <property type="entry name" value="POLYMERASE_HISTIDINOL PHOSPHATASE N-TERMINAL DOMAIN-CONTAINING PROTEIN"/>
    <property type="match status" value="1"/>
</dbReference>
<protein>
    <recommendedName>
        <fullName evidence="1">Polymerase/histidinol phosphatase N-terminal domain-containing protein</fullName>
    </recommendedName>
</protein>
<evidence type="ECO:0000313" key="2">
    <source>
        <dbReference type="EMBL" id="BAL99290.1"/>
    </source>
</evidence>
<dbReference type="SMART" id="SM00481">
    <property type="entry name" value="POLIIIAc"/>
    <property type="match status" value="1"/>
</dbReference>
<dbReference type="HOGENOM" id="CLU_067347_1_0_0"/>
<dbReference type="SUPFAM" id="SSF89550">
    <property type="entry name" value="PHP domain-like"/>
    <property type="match status" value="1"/>
</dbReference>
<dbReference type="CDD" id="cd07438">
    <property type="entry name" value="PHP_HisPPase_AMP"/>
    <property type="match status" value="1"/>
</dbReference>
<reference evidence="2 3" key="1">
    <citation type="submission" date="2012-02" db="EMBL/GenBank/DDBJ databases">
        <title>Complete genome sequence of Caldilinea aerophila DSM 14535 (= NBRC 102666).</title>
        <authorList>
            <person name="Oguchi A."/>
            <person name="Hosoyama A."/>
            <person name="Sekine M."/>
            <person name="Fukai R."/>
            <person name="Kato Y."/>
            <person name="Nakamura S."/>
            <person name="Hanada S."/>
            <person name="Yamazaki S."/>
            <person name="Fujita N."/>
        </authorList>
    </citation>
    <scope>NUCLEOTIDE SEQUENCE [LARGE SCALE GENOMIC DNA]</scope>
    <source>
        <strain evidence="3">DSM 14535 / JCM 11387 / NBRC 104270 / STL-6-O1</strain>
    </source>
</reference>
<dbReference type="Proteomes" id="UP000007880">
    <property type="component" value="Chromosome"/>
</dbReference>
<keyword evidence="3" id="KW-1185">Reference proteome</keyword>
<evidence type="ECO:0000259" key="1">
    <source>
        <dbReference type="SMART" id="SM00481"/>
    </source>
</evidence>
<dbReference type="STRING" id="926550.CLDAP_12510"/>
<evidence type="ECO:0000313" key="3">
    <source>
        <dbReference type="Proteomes" id="UP000007880"/>
    </source>
</evidence>
<dbReference type="EMBL" id="AP012337">
    <property type="protein sequence ID" value="BAL99290.1"/>
    <property type="molecule type" value="Genomic_DNA"/>
</dbReference>
<feature type="domain" description="Polymerase/histidinol phosphatase N-terminal" evidence="1">
    <location>
        <begin position="13"/>
        <end position="78"/>
    </location>
</feature>
<dbReference type="AlphaFoldDB" id="I0I203"/>
<name>I0I203_CALAS</name>
<dbReference type="PATRIC" id="fig|926550.5.peg.1325"/>
<dbReference type="InterPro" id="IPR016195">
    <property type="entry name" value="Pol/histidinol_Pase-like"/>
</dbReference>
<dbReference type="KEGG" id="cap:CLDAP_12510"/>
<dbReference type="InterPro" id="IPR004013">
    <property type="entry name" value="PHP_dom"/>
</dbReference>
<dbReference type="GO" id="GO:0035312">
    <property type="term" value="F:5'-3' DNA exonuclease activity"/>
    <property type="evidence" value="ECO:0007669"/>
    <property type="project" value="TreeGrafter"/>
</dbReference>
<dbReference type="InterPro" id="IPR003141">
    <property type="entry name" value="Pol/His_phosphatase_N"/>
</dbReference>
<dbReference type="eggNOG" id="COG0613">
    <property type="taxonomic scope" value="Bacteria"/>
</dbReference>
<accession>I0I203</accession>
<gene>
    <name evidence="2" type="ordered locus">CLDAP_12510</name>
</gene>
<sequence length="305" mass="33029">MGASMNTLMKYPVDLQLHSTASDGADDPATLVAHCAALGLRVIALTDHDSVQGIDEAIEAGHRLGVRVIAGIEFSTLNQPEHDYLDINILALGVRHHDRLLTSTLEQVISSRIEQKIRQVERLQSYGVDVPVEEVLARAQGVPGRVHIAQVALERNPDRFASVADVFAQFLASDAPNPTYVERTFSLRVEEAIELAHAAGGVAVLAHPGAYPRVRNIDAVIRRLADAGLDGVEVRYPYAFNRGHYGADASTVMALIAHFQRVATEHNLLITGGSDYHGAVKPGITPGMAGLTWEEWEALAARCGW</sequence>
<dbReference type="Pfam" id="PF02811">
    <property type="entry name" value="PHP"/>
    <property type="match status" value="1"/>
</dbReference>
<dbReference type="OrthoDB" id="9804333at2"/>
<dbReference type="GO" id="GO:0004534">
    <property type="term" value="F:5'-3' RNA exonuclease activity"/>
    <property type="evidence" value="ECO:0007669"/>
    <property type="project" value="TreeGrafter"/>
</dbReference>
<dbReference type="Gene3D" id="3.20.20.140">
    <property type="entry name" value="Metal-dependent hydrolases"/>
    <property type="match status" value="1"/>
</dbReference>
<dbReference type="InterPro" id="IPR052018">
    <property type="entry name" value="PHP_domain"/>
</dbReference>
<proteinExistence type="predicted"/>
<organism evidence="2 3">
    <name type="scientific">Caldilinea aerophila (strain DSM 14535 / JCM 11387 / NBRC 104270 / STL-6-O1)</name>
    <dbReference type="NCBI Taxonomy" id="926550"/>
    <lineage>
        <taxon>Bacteria</taxon>
        <taxon>Bacillati</taxon>
        <taxon>Chloroflexota</taxon>
        <taxon>Caldilineae</taxon>
        <taxon>Caldilineales</taxon>
        <taxon>Caldilineaceae</taxon>
        <taxon>Caldilinea</taxon>
    </lineage>
</organism>
<dbReference type="Gene3D" id="1.10.150.650">
    <property type="match status" value="1"/>
</dbReference>